<dbReference type="PANTHER" id="PTHR31849">
    <property type="entry name" value="CYSTEINE-RICH PDF MOTIF DOMAIN-CONTAINING PROTEIN 1"/>
    <property type="match status" value="1"/>
</dbReference>
<comment type="similarity">
    <text evidence="1">Belongs to the CDPF1 family.</text>
</comment>
<dbReference type="AlphaFoldDB" id="A0A914CT46"/>
<proteinExistence type="inferred from homology"/>
<evidence type="ECO:0000256" key="3">
    <source>
        <dbReference type="SAM" id="MobiDB-lite"/>
    </source>
</evidence>
<dbReference type="InterPro" id="IPR018785">
    <property type="entry name" value="CDPF1_dom"/>
</dbReference>
<dbReference type="Proteomes" id="UP000887540">
    <property type="component" value="Unplaced"/>
</dbReference>
<dbReference type="InterPro" id="IPR042426">
    <property type="entry name" value="CDPF1"/>
</dbReference>
<evidence type="ECO:0000313" key="6">
    <source>
        <dbReference type="WBParaSite" id="ACRNAN_scaffold13699.g20466.t1"/>
    </source>
</evidence>
<sequence>MAEPLKIDESDTNLSAKDNKETNVASTSKEADEEDKKLVSFQCSHCFLFEKCRFGDLSFDKSGYTESVFYLRDPFVPPDFHKKDYAVQDFVVLGSLCYLCGQPVCIDEECSLFYVHTYCISCVSRERDRFPGKLIQGISSKLK</sequence>
<accession>A0A914CT46</accession>
<dbReference type="Pfam" id="PF10170">
    <property type="entry name" value="C6_DPF"/>
    <property type="match status" value="1"/>
</dbReference>
<feature type="domain" description="Cysteine-rich DPF motif" evidence="4">
    <location>
        <begin position="41"/>
        <end position="136"/>
    </location>
</feature>
<protein>
    <recommendedName>
        <fullName evidence="2">Cysteine-rich DPF motif domain-containing protein 1</fullName>
    </recommendedName>
</protein>
<evidence type="ECO:0000313" key="5">
    <source>
        <dbReference type="Proteomes" id="UP000887540"/>
    </source>
</evidence>
<reference evidence="6" key="1">
    <citation type="submission" date="2022-11" db="UniProtKB">
        <authorList>
            <consortium name="WormBaseParasite"/>
        </authorList>
    </citation>
    <scope>IDENTIFICATION</scope>
</reference>
<dbReference type="PRINTS" id="PR01995">
    <property type="entry name" value="UPF0595"/>
</dbReference>
<evidence type="ECO:0000256" key="2">
    <source>
        <dbReference type="ARBA" id="ARBA00014801"/>
    </source>
</evidence>
<name>A0A914CT46_9BILA</name>
<dbReference type="PANTHER" id="PTHR31849:SF1">
    <property type="entry name" value="CYSTEINE-RICH DPF MOTIF DOMAIN-CONTAINING PROTEIN 1"/>
    <property type="match status" value="1"/>
</dbReference>
<dbReference type="WBParaSite" id="ACRNAN_scaffold13699.g20466.t1">
    <property type="protein sequence ID" value="ACRNAN_scaffold13699.g20466.t1"/>
    <property type="gene ID" value="ACRNAN_scaffold13699.g20466"/>
</dbReference>
<feature type="region of interest" description="Disordered" evidence="3">
    <location>
        <begin position="1"/>
        <end position="30"/>
    </location>
</feature>
<organism evidence="5 6">
    <name type="scientific">Acrobeloides nanus</name>
    <dbReference type="NCBI Taxonomy" id="290746"/>
    <lineage>
        <taxon>Eukaryota</taxon>
        <taxon>Metazoa</taxon>
        <taxon>Ecdysozoa</taxon>
        <taxon>Nematoda</taxon>
        <taxon>Chromadorea</taxon>
        <taxon>Rhabditida</taxon>
        <taxon>Tylenchina</taxon>
        <taxon>Cephalobomorpha</taxon>
        <taxon>Cephaloboidea</taxon>
        <taxon>Cephalobidae</taxon>
        <taxon>Acrobeloides</taxon>
    </lineage>
</organism>
<evidence type="ECO:0000259" key="4">
    <source>
        <dbReference type="Pfam" id="PF10170"/>
    </source>
</evidence>
<keyword evidence="5" id="KW-1185">Reference proteome</keyword>
<evidence type="ECO:0000256" key="1">
    <source>
        <dbReference type="ARBA" id="ARBA00007917"/>
    </source>
</evidence>
<feature type="compositionally biased region" description="Polar residues" evidence="3">
    <location>
        <begin position="12"/>
        <end position="28"/>
    </location>
</feature>